<name>A0A9W4US98_9PLEO</name>
<proteinExistence type="predicted"/>
<dbReference type="OrthoDB" id="4817850at2759"/>
<protein>
    <recommendedName>
        <fullName evidence="4">Secreted protein</fullName>
    </recommendedName>
</protein>
<sequence>MQFTIQTIAAVAALLSAASAAPAPNTSPNLVVLPGTVHQSKPTQRSVEVVEKRGATDTYGDYTGQKSSYADGSGTYVRSDDTHRYASGDKCWTDLYFVKSSWKNTNWNRASTQDCPAGATCVLGINNGVQTCQEWSISVSVGVDATIVKDVLAISGSITNTYGESKCDSATTTNTCSMEKKGEKKCYAIWTSQKVRVDHGYIRRRCDFHDGKGDQTVWSKDYDLTNKAKELNIGCNECSDTTYKE</sequence>
<dbReference type="EMBL" id="CAOQHR010000012">
    <property type="protein sequence ID" value="CAI6341401.1"/>
    <property type="molecule type" value="Genomic_DNA"/>
</dbReference>
<dbReference type="Proteomes" id="UP001152607">
    <property type="component" value="Unassembled WGS sequence"/>
</dbReference>
<feature type="chain" id="PRO_5040816659" description="Secreted protein" evidence="1">
    <location>
        <begin position="21"/>
        <end position="245"/>
    </location>
</feature>
<dbReference type="AlphaFoldDB" id="A0A9W4US98"/>
<evidence type="ECO:0000313" key="2">
    <source>
        <dbReference type="EMBL" id="CAI6341401.1"/>
    </source>
</evidence>
<feature type="signal peptide" evidence="1">
    <location>
        <begin position="1"/>
        <end position="20"/>
    </location>
</feature>
<accession>A0A9W4US98</accession>
<keyword evidence="1" id="KW-0732">Signal</keyword>
<reference evidence="2" key="1">
    <citation type="submission" date="2023-01" db="EMBL/GenBank/DDBJ databases">
        <authorList>
            <person name="Van Ghelder C."/>
            <person name="Rancurel C."/>
        </authorList>
    </citation>
    <scope>NUCLEOTIDE SEQUENCE</scope>
    <source>
        <strain evidence="2">CNCM I-4278</strain>
    </source>
</reference>
<gene>
    <name evidence="2" type="ORF">PDIGIT_LOCUS14598</name>
</gene>
<keyword evidence="3" id="KW-1185">Reference proteome</keyword>
<organism evidence="2 3">
    <name type="scientific">Periconia digitata</name>
    <dbReference type="NCBI Taxonomy" id="1303443"/>
    <lineage>
        <taxon>Eukaryota</taxon>
        <taxon>Fungi</taxon>
        <taxon>Dikarya</taxon>
        <taxon>Ascomycota</taxon>
        <taxon>Pezizomycotina</taxon>
        <taxon>Dothideomycetes</taxon>
        <taxon>Pleosporomycetidae</taxon>
        <taxon>Pleosporales</taxon>
        <taxon>Massarineae</taxon>
        <taxon>Periconiaceae</taxon>
        <taxon>Periconia</taxon>
    </lineage>
</organism>
<evidence type="ECO:0000256" key="1">
    <source>
        <dbReference type="SAM" id="SignalP"/>
    </source>
</evidence>
<comment type="caution">
    <text evidence="2">The sequence shown here is derived from an EMBL/GenBank/DDBJ whole genome shotgun (WGS) entry which is preliminary data.</text>
</comment>
<evidence type="ECO:0008006" key="4">
    <source>
        <dbReference type="Google" id="ProtNLM"/>
    </source>
</evidence>
<evidence type="ECO:0000313" key="3">
    <source>
        <dbReference type="Proteomes" id="UP001152607"/>
    </source>
</evidence>